<dbReference type="InterPro" id="IPR011256">
    <property type="entry name" value="Reg_factor_effector_dom_sf"/>
</dbReference>
<name>B6FWG2_PEPHT</name>
<dbReference type="HOGENOM" id="CLU_065103_0_1_9"/>
<dbReference type="GO" id="GO:0003677">
    <property type="term" value="F:DNA binding"/>
    <property type="evidence" value="ECO:0007669"/>
    <property type="project" value="UniProtKB-KW"/>
</dbReference>
<dbReference type="STRING" id="500633.CLOHIR_00211"/>
<dbReference type="AlphaFoldDB" id="B6FWG2"/>
<reference evidence="6 7" key="1">
    <citation type="submission" date="2008-09" db="EMBL/GenBank/DDBJ databases">
        <authorList>
            <person name="Fulton L."/>
            <person name="Clifton S."/>
            <person name="Fulton B."/>
            <person name="Xu J."/>
            <person name="Minx P."/>
            <person name="Pepin K.H."/>
            <person name="Johnson M."/>
            <person name="Thiruvilangam P."/>
            <person name="Bhonagiri V."/>
            <person name="Nash W.E."/>
            <person name="Mardis E.R."/>
            <person name="Wilson R.K."/>
        </authorList>
    </citation>
    <scope>NUCLEOTIDE SEQUENCE [LARGE SCALE GENOMIC DNA]</scope>
    <source>
        <strain evidence="6 7">DSM 13275</strain>
    </source>
</reference>
<evidence type="ECO:0000313" key="7">
    <source>
        <dbReference type="Proteomes" id="UP000003178"/>
    </source>
</evidence>
<keyword evidence="3" id="KW-0238">DNA-binding</keyword>
<dbReference type="RefSeq" id="WP_006439130.1">
    <property type="nucleotide sequence ID" value="NZ_DS995355.1"/>
</dbReference>
<comment type="caution">
    <text evidence="6">The sequence shown here is derived from an EMBL/GenBank/DDBJ whole genome shotgun (WGS) entry which is preliminary data.</text>
</comment>
<dbReference type="Pfam" id="PF13411">
    <property type="entry name" value="MerR_1"/>
    <property type="match status" value="1"/>
</dbReference>
<organism evidence="6 7">
    <name type="scientific">Peptacetobacter hiranonis (strain DSM 13275 / JCM 10541 / KCTC 15199 / TO-931)</name>
    <name type="common">Clostridium hiranonis</name>
    <dbReference type="NCBI Taxonomy" id="500633"/>
    <lineage>
        <taxon>Bacteria</taxon>
        <taxon>Bacillati</taxon>
        <taxon>Bacillota</taxon>
        <taxon>Clostridia</taxon>
        <taxon>Peptostreptococcales</taxon>
        <taxon>Peptostreptococcaceae</taxon>
        <taxon>Peptacetobacter</taxon>
    </lineage>
</organism>
<keyword evidence="4" id="KW-0804">Transcription</keyword>
<dbReference type="OrthoDB" id="9773308at2"/>
<dbReference type="InterPro" id="IPR000551">
    <property type="entry name" value="MerR-type_HTH_dom"/>
</dbReference>
<evidence type="ECO:0000313" key="6">
    <source>
        <dbReference type="EMBL" id="EEA86069.1"/>
    </source>
</evidence>
<dbReference type="eggNOG" id="COG0789">
    <property type="taxonomic scope" value="Bacteria"/>
</dbReference>
<evidence type="ECO:0000256" key="2">
    <source>
        <dbReference type="ARBA" id="ARBA00023015"/>
    </source>
</evidence>
<dbReference type="PRINTS" id="PR00040">
    <property type="entry name" value="HTHMERR"/>
</dbReference>
<dbReference type="InterPro" id="IPR010499">
    <property type="entry name" value="AraC_E-bd"/>
</dbReference>
<dbReference type="Gene3D" id="3.20.80.10">
    <property type="entry name" value="Regulatory factor, effector binding domain"/>
    <property type="match status" value="1"/>
</dbReference>
<dbReference type="EMBL" id="ABWP01000010">
    <property type="protein sequence ID" value="EEA86069.1"/>
    <property type="molecule type" value="Genomic_DNA"/>
</dbReference>
<dbReference type="SUPFAM" id="SSF46955">
    <property type="entry name" value="Putative DNA-binding domain"/>
    <property type="match status" value="1"/>
</dbReference>
<keyword evidence="7" id="KW-1185">Reference proteome</keyword>
<dbReference type="SUPFAM" id="SSF55136">
    <property type="entry name" value="Probable bacterial effector-binding domain"/>
    <property type="match status" value="1"/>
</dbReference>
<dbReference type="InterPro" id="IPR029442">
    <property type="entry name" value="GyrI-like"/>
</dbReference>
<gene>
    <name evidence="6" type="ORF">CLOHIR_00211</name>
</gene>
<reference evidence="6 7" key="2">
    <citation type="submission" date="2008-10" db="EMBL/GenBank/DDBJ databases">
        <title>Draft genome sequence of Clostridium hiranonis (DSM 13275).</title>
        <authorList>
            <person name="Sudarsanam P."/>
            <person name="Ley R."/>
            <person name="Guruge J."/>
            <person name="Turnbaugh P.J."/>
            <person name="Mahowald M."/>
            <person name="Liep D."/>
            <person name="Gordon J."/>
        </authorList>
    </citation>
    <scope>NUCLEOTIDE SEQUENCE [LARGE SCALE GENOMIC DNA]</scope>
    <source>
        <strain evidence="6 7">DSM 13275</strain>
    </source>
</reference>
<dbReference type="CDD" id="cd00592">
    <property type="entry name" value="HTH_MerR-like"/>
    <property type="match status" value="1"/>
</dbReference>
<dbReference type="SMART" id="SM00422">
    <property type="entry name" value="HTH_MERR"/>
    <property type="match status" value="1"/>
</dbReference>
<keyword evidence="2" id="KW-0805">Transcription regulation</keyword>
<evidence type="ECO:0000256" key="1">
    <source>
        <dbReference type="ARBA" id="ARBA00022491"/>
    </source>
</evidence>
<proteinExistence type="predicted"/>
<dbReference type="Gene3D" id="1.10.1660.10">
    <property type="match status" value="1"/>
</dbReference>
<evidence type="ECO:0000256" key="4">
    <source>
        <dbReference type="ARBA" id="ARBA00023163"/>
    </source>
</evidence>
<sequence length="270" mass="31905">MKDYYKIGEISKIYGFSKDSLMYYEDLGILKPDRDTNGYRMYSIQDLYRLNLIKELRTLGFSMKKIKEYLENRNLRTTEGILNEELILTETKIKELNSQRSNIINRLSAIAESKEITNFENIELKYIEKRKAIELNANITRDEEFDFCVQRLQNEYEGRFDILGNNNIGSFFSEEALKKGLNNVFKSVFCLIDDDEETYNITLEEGYYVTFTYKGDYIYNHEHLKKLEEYIKENNLEAVGGPLEIYKIDIHETGNPEEFVTEIQIPVKKI</sequence>
<dbReference type="eggNOG" id="COG4978">
    <property type="taxonomic scope" value="Bacteria"/>
</dbReference>
<dbReference type="PANTHER" id="PTHR30204:SF69">
    <property type="entry name" value="MERR-FAMILY TRANSCRIPTIONAL REGULATOR"/>
    <property type="match status" value="1"/>
</dbReference>
<dbReference type="InterPro" id="IPR047057">
    <property type="entry name" value="MerR_fam"/>
</dbReference>
<evidence type="ECO:0000256" key="3">
    <source>
        <dbReference type="ARBA" id="ARBA00023125"/>
    </source>
</evidence>
<dbReference type="PANTHER" id="PTHR30204">
    <property type="entry name" value="REDOX-CYCLING DRUG-SENSING TRANSCRIPTIONAL ACTIVATOR SOXR"/>
    <property type="match status" value="1"/>
</dbReference>
<dbReference type="GO" id="GO:0003700">
    <property type="term" value="F:DNA-binding transcription factor activity"/>
    <property type="evidence" value="ECO:0007669"/>
    <property type="project" value="InterPro"/>
</dbReference>
<dbReference type="SMART" id="SM00871">
    <property type="entry name" value="AraC_E_bind"/>
    <property type="match status" value="1"/>
</dbReference>
<keyword evidence="1" id="KW-0678">Repressor</keyword>
<dbReference type="InterPro" id="IPR009061">
    <property type="entry name" value="DNA-bd_dom_put_sf"/>
</dbReference>
<accession>B6FWG2</accession>
<dbReference type="Proteomes" id="UP000003178">
    <property type="component" value="Unassembled WGS sequence"/>
</dbReference>
<evidence type="ECO:0000259" key="5">
    <source>
        <dbReference type="PROSITE" id="PS50937"/>
    </source>
</evidence>
<dbReference type="Pfam" id="PF06445">
    <property type="entry name" value="GyrI-like"/>
    <property type="match status" value="1"/>
</dbReference>
<feature type="domain" description="HTH merR-type" evidence="5">
    <location>
        <begin position="4"/>
        <end position="72"/>
    </location>
</feature>
<protein>
    <submittedName>
        <fullName evidence="6">Transcriptional regulator, MerR family</fullName>
    </submittedName>
</protein>
<dbReference type="PROSITE" id="PS50937">
    <property type="entry name" value="HTH_MERR_2"/>
    <property type="match status" value="1"/>
</dbReference>